<evidence type="ECO:0000256" key="6">
    <source>
        <dbReference type="ARBA" id="ARBA00023273"/>
    </source>
</evidence>
<dbReference type="InterPro" id="IPR054709">
    <property type="entry name" value="CFAP107"/>
</dbReference>
<proteinExistence type="predicted"/>
<keyword evidence="6" id="KW-0966">Cell projection</keyword>
<dbReference type="PANTHER" id="PTHR31180:SF2">
    <property type="entry name" value="CILIA- AND FLAGELLA-ASSOCIATED PROTEIN 107"/>
    <property type="match status" value="1"/>
</dbReference>
<name>A0ABM1JK28_GEKJA</name>
<keyword evidence="4" id="KW-0969">Cilium</keyword>
<keyword evidence="9" id="KW-1185">Reference proteome</keyword>
<gene>
    <name evidence="10" type="primary">LOC107106219</name>
</gene>
<evidence type="ECO:0000256" key="8">
    <source>
        <dbReference type="ARBA" id="ARBA00046435"/>
    </source>
</evidence>
<comment type="subcellular location">
    <subcellularLocation>
        <location evidence="1">Cytoplasm</location>
        <location evidence="1">Cytoskeleton</location>
        <location evidence="1">Flagellum axoneme</location>
    </subcellularLocation>
</comment>
<keyword evidence="3" id="KW-0282">Flagellum</keyword>
<comment type="subunit">
    <text evidence="8">Microtubule inner protein component of sperm flagellar doublet microtubules.</text>
</comment>
<sequence>MFTPYSGAQEWYLPGWRVEPKYSTKVLIGNWLEERGKFRQDPEKTCKSIYGKDYVRFPTEAPDRTVMRKNMKKLEGLPKKHVLTHHNEANYRHLVTQYDENFIRHSCNPLLPPLRKWSRHKMGWVPEKSDFPLVEPPTNYGLFEHLTRKWKQKDPTVMSSVYTVSYLKPPVSAYPAHPRPVTTRLLKSSHEHLRPRTIDAYL</sequence>
<dbReference type="Pfam" id="PF22595">
    <property type="entry name" value="CFAP107"/>
    <property type="match status" value="1"/>
</dbReference>
<evidence type="ECO:0000256" key="1">
    <source>
        <dbReference type="ARBA" id="ARBA00004611"/>
    </source>
</evidence>
<keyword evidence="5" id="KW-0206">Cytoskeleton</keyword>
<dbReference type="GeneID" id="107106219"/>
<dbReference type="InterPro" id="IPR037662">
    <property type="entry name" value="CFAP68/107"/>
</dbReference>
<organism evidence="9 10">
    <name type="scientific">Gekko japonicus</name>
    <name type="common">Schlegel's Japanese gecko</name>
    <dbReference type="NCBI Taxonomy" id="146911"/>
    <lineage>
        <taxon>Eukaryota</taxon>
        <taxon>Metazoa</taxon>
        <taxon>Chordata</taxon>
        <taxon>Craniata</taxon>
        <taxon>Vertebrata</taxon>
        <taxon>Euteleostomi</taxon>
        <taxon>Lepidosauria</taxon>
        <taxon>Squamata</taxon>
        <taxon>Bifurcata</taxon>
        <taxon>Gekkota</taxon>
        <taxon>Gekkonidae</taxon>
        <taxon>Gekkoninae</taxon>
        <taxon>Gekko</taxon>
    </lineage>
</organism>
<keyword evidence="2" id="KW-0963">Cytoplasm</keyword>
<dbReference type="Proteomes" id="UP000694871">
    <property type="component" value="Unplaced"/>
</dbReference>
<protein>
    <submittedName>
        <fullName evidence="10">Uncharacterized protein C1orf158 homolog</fullName>
    </submittedName>
</protein>
<evidence type="ECO:0000313" key="9">
    <source>
        <dbReference type="Proteomes" id="UP000694871"/>
    </source>
</evidence>
<evidence type="ECO:0000256" key="2">
    <source>
        <dbReference type="ARBA" id="ARBA00022490"/>
    </source>
</evidence>
<comment type="function">
    <text evidence="7">Microtubule inner protein (MIP) part of the dynein-decorated doublet microtubules (DMTs) in cilia axoneme, which is required for motile cilia beating.</text>
</comment>
<evidence type="ECO:0000256" key="3">
    <source>
        <dbReference type="ARBA" id="ARBA00022846"/>
    </source>
</evidence>
<evidence type="ECO:0000256" key="7">
    <source>
        <dbReference type="ARBA" id="ARBA00035003"/>
    </source>
</evidence>
<accession>A0ABM1JK28</accession>
<dbReference type="RefSeq" id="XP_015261815.1">
    <property type="nucleotide sequence ID" value="XM_015406329.1"/>
</dbReference>
<dbReference type="PANTHER" id="PTHR31180">
    <property type="entry name" value="CILIA- AND FLAGELLA-ASSOCIATED PROTEIN 107-RELATED"/>
    <property type="match status" value="1"/>
</dbReference>
<evidence type="ECO:0000256" key="4">
    <source>
        <dbReference type="ARBA" id="ARBA00023069"/>
    </source>
</evidence>
<reference evidence="10" key="1">
    <citation type="submission" date="2025-08" db="UniProtKB">
        <authorList>
            <consortium name="RefSeq"/>
        </authorList>
    </citation>
    <scope>IDENTIFICATION</scope>
</reference>
<evidence type="ECO:0000256" key="5">
    <source>
        <dbReference type="ARBA" id="ARBA00023212"/>
    </source>
</evidence>
<evidence type="ECO:0000313" key="10">
    <source>
        <dbReference type="RefSeq" id="XP_015261815.1"/>
    </source>
</evidence>